<evidence type="ECO:0000256" key="7">
    <source>
        <dbReference type="SAM" id="Phobius"/>
    </source>
</evidence>
<evidence type="ECO:0000256" key="1">
    <source>
        <dbReference type="ARBA" id="ARBA00004651"/>
    </source>
</evidence>
<comment type="subcellular location">
    <subcellularLocation>
        <location evidence="1">Cell membrane</location>
        <topology evidence="1">Multi-pass membrane protein</topology>
    </subcellularLocation>
</comment>
<feature type="transmembrane region" description="Helical" evidence="7">
    <location>
        <begin position="81"/>
        <end position="101"/>
    </location>
</feature>
<dbReference type="GO" id="GO:0005886">
    <property type="term" value="C:plasma membrane"/>
    <property type="evidence" value="ECO:0007669"/>
    <property type="project" value="UniProtKB-SubCell"/>
</dbReference>
<accession>A0A2S1QXA3</accession>
<evidence type="ECO:0000256" key="4">
    <source>
        <dbReference type="ARBA" id="ARBA00022692"/>
    </source>
</evidence>
<evidence type="ECO:0000256" key="3">
    <source>
        <dbReference type="ARBA" id="ARBA00022475"/>
    </source>
</evidence>
<feature type="transmembrane region" description="Helical" evidence="7">
    <location>
        <begin position="54"/>
        <end position="74"/>
    </location>
</feature>
<dbReference type="InterPro" id="IPR051907">
    <property type="entry name" value="DoxX-like_oxidoreductase"/>
</dbReference>
<dbReference type="PANTHER" id="PTHR33452:SF1">
    <property type="entry name" value="INNER MEMBRANE PROTEIN YPHA-RELATED"/>
    <property type="match status" value="1"/>
</dbReference>
<evidence type="ECO:0000313" key="8">
    <source>
        <dbReference type="EMBL" id="AWH85028.1"/>
    </source>
</evidence>
<keyword evidence="4 7" id="KW-0812">Transmembrane</keyword>
<keyword evidence="3" id="KW-1003">Cell membrane</keyword>
<gene>
    <name evidence="8" type="ORF">HYN59_07765</name>
</gene>
<dbReference type="PANTHER" id="PTHR33452">
    <property type="entry name" value="OXIDOREDUCTASE CATD-RELATED"/>
    <property type="match status" value="1"/>
</dbReference>
<reference evidence="8 9" key="1">
    <citation type="submission" date="2018-04" db="EMBL/GenBank/DDBJ databases">
        <title>Genome sequencing of Flavobacterium sp. HYN0059.</title>
        <authorList>
            <person name="Yi H."/>
            <person name="Baek C."/>
        </authorList>
    </citation>
    <scope>NUCLEOTIDE SEQUENCE [LARGE SCALE GENOMIC DNA]</scope>
    <source>
        <strain evidence="8 9">HYN0059</strain>
    </source>
</reference>
<dbReference type="RefSeq" id="WP_108777734.1">
    <property type="nucleotide sequence ID" value="NZ_CP029186.1"/>
</dbReference>
<keyword evidence="9" id="KW-1185">Reference proteome</keyword>
<dbReference type="InterPro" id="IPR032808">
    <property type="entry name" value="DoxX"/>
</dbReference>
<protein>
    <submittedName>
        <fullName evidence="8">DoxX family protein</fullName>
    </submittedName>
</protein>
<keyword evidence="5 7" id="KW-1133">Transmembrane helix</keyword>
<dbReference type="Pfam" id="PF07681">
    <property type="entry name" value="DoxX"/>
    <property type="match status" value="1"/>
</dbReference>
<organism evidence="8 9">
    <name type="scientific">Flavobacterium album</name>
    <dbReference type="NCBI Taxonomy" id="2175091"/>
    <lineage>
        <taxon>Bacteria</taxon>
        <taxon>Pseudomonadati</taxon>
        <taxon>Bacteroidota</taxon>
        <taxon>Flavobacteriia</taxon>
        <taxon>Flavobacteriales</taxon>
        <taxon>Flavobacteriaceae</taxon>
        <taxon>Flavobacterium</taxon>
    </lineage>
</organism>
<evidence type="ECO:0000256" key="6">
    <source>
        <dbReference type="ARBA" id="ARBA00023136"/>
    </source>
</evidence>
<evidence type="ECO:0000256" key="5">
    <source>
        <dbReference type="ARBA" id="ARBA00022989"/>
    </source>
</evidence>
<dbReference type="Proteomes" id="UP000244929">
    <property type="component" value="Chromosome"/>
</dbReference>
<dbReference type="OrthoDB" id="9813193at2"/>
<proteinExistence type="inferred from homology"/>
<feature type="transmembrane region" description="Helical" evidence="7">
    <location>
        <begin position="107"/>
        <end position="126"/>
    </location>
</feature>
<dbReference type="KEGG" id="falb:HYN59_07765"/>
<evidence type="ECO:0000313" key="9">
    <source>
        <dbReference type="Proteomes" id="UP000244929"/>
    </source>
</evidence>
<dbReference type="AlphaFoldDB" id="A0A2S1QXA3"/>
<name>A0A2S1QXA3_9FLAO</name>
<evidence type="ECO:0000256" key="2">
    <source>
        <dbReference type="ARBA" id="ARBA00006679"/>
    </source>
</evidence>
<keyword evidence="6 7" id="KW-0472">Membrane</keyword>
<feature type="transmembrane region" description="Helical" evidence="7">
    <location>
        <begin position="12"/>
        <end position="32"/>
    </location>
</feature>
<sequence length="139" mass="15434">MKRLLGPEPLNKNLAALLLRSLSGGLMIMHGLPKMQNYDQYVTDFNPIGLGNDVSLSLAIFGELICGIFILLGFLTRLSVIPMLITMVVAFFVVHAADEFMVKELSFVYMILAVVLFFLGSGKYSVDAILFRKKEHAGY</sequence>
<comment type="similarity">
    <text evidence="2">Belongs to the DoxX family.</text>
</comment>
<dbReference type="EMBL" id="CP029186">
    <property type="protein sequence ID" value="AWH85028.1"/>
    <property type="molecule type" value="Genomic_DNA"/>
</dbReference>